<evidence type="ECO:0000256" key="3">
    <source>
        <dbReference type="ARBA" id="ARBA00022692"/>
    </source>
</evidence>
<sequence length="788" mass="79602">MTMTGRELRGAPVVPAALTGLIALAVALAGGAGFLLMGVSSSADRLLDQARSPDLVQMHTGAVDPAPIRDWAAGRPEIREAGVAELLTLRGQDLVIDGHDRASSTQQSSLTVPGQRRDMLIDLEGEPLGVPERGTVSLPVHHRISGAAQLGDEVRVIDGTGWELALTVTGFHRDAAMSTPISSSERLAVHPEDLAEAAARTGTVEHLVEMWLHDPADAGAVSAAYLAAGLPQDGPTVDRSTFLLLSMIGEGLPAALVLLAAAVLSGISILCLHLAVLTALRRSLRQVGVLAALGIPRRGIQGIQAAPFAAIGLLGAGLGTAGGWGLGLLLLRPAGAYLGPVSGIAPWLAPPIAAVLALLLVLATVHRALRGIGRTGIAAALRARGIDRGTGRLRRLATGRLSLQHAARGPLSLRLGLLSAVQRGGTLLLLSMIFAGAMLVMVTPMRAASTLGSPEVIGSLGITPADLLADAVAADDAEPAAAALRQDPAVAEAVAHTVQRATLPDADGLPVPVVVLAGDHTRLPITVAQGRAPDAPGEVALSLLLLADSGLSVGDRVTLSGSGGDGAGAPLRIVGAYQDITQGGRTARTAEPVPGAPTVDHVLSVAMAPGADPATAARRIAGEVPGARVLAVDEYREQLLGPIAARMRAAALLAGAAALALSALVTVLCLRLERAVAARESAIHRAVGVPAVVLRRAGAVPVALALAAALPLGAAAAQAIGQPLLDLVLEGMYGGFEALGQGASALPLHGAPVLTAVLAPAALALVVGAATWAGTRDPHPDELREALA</sequence>
<keyword evidence="4 6" id="KW-1133">Transmembrane helix</keyword>
<evidence type="ECO:0000256" key="1">
    <source>
        <dbReference type="ARBA" id="ARBA00004651"/>
    </source>
</evidence>
<feature type="transmembrane region" description="Helical" evidence="6">
    <location>
        <begin position="693"/>
        <end position="720"/>
    </location>
</feature>
<dbReference type="eggNOG" id="COG0577">
    <property type="taxonomic scope" value="Bacteria"/>
</dbReference>
<dbReference type="PANTHER" id="PTHR30287">
    <property type="entry name" value="MEMBRANE COMPONENT OF PREDICTED ABC SUPERFAMILY METABOLITE UPTAKE TRANSPORTER"/>
    <property type="match status" value="1"/>
</dbReference>
<evidence type="ECO:0000313" key="8">
    <source>
        <dbReference type="EMBL" id="EWS79760.1"/>
    </source>
</evidence>
<dbReference type="InterPro" id="IPR003838">
    <property type="entry name" value="ABC3_permease_C"/>
</dbReference>
<evidence type="ECO:0000256" key="4">
    <source>
        <dbReference type="ARBA" id="ARBA00022989"/>
    </source>
</evidence>
<evidence type="ECO:0000259" key="7">
    <source>
        <dbReference type="Pfam" id="PF02687"/>
    </source>
</evidence>
<dbReference type="EMBL" id="JDYK01000026">
    <property type="protein sequence ID" value="EWS79760.1"/>
    <property type="molecule type" value="Genomic_DNA"/>
</dbReference>
<dbReference type="Pfam" id="PF02687">
    <property type="entry name" value="FtsX"/>
    <property type="match status" value="1"/>
</dbReference>
<feature type="transmembrane region" description="Helical" evidence="6">
    <location>
        <begin position="305"/>
        <end position="324"/>
    </location>
</feature>
<dbReference type="PANTHER" id="PTHR30287:SF2">
    <property type="entry name" value="BLL1001 PROTEIN"/>
    <property type="match status" value="1"/>
</dbReference>
<keyword evidence="9" id="KW-1185">Reference proteome</keyword>
<reference evidence="8 9" key="1">
    <citation type="submission" date="2014-02" db="EMBL/GenBank/DDBJ databases">
        <title>Genome sequence of Brachybacterium phenoliresistens strain W13A50.</title>
        <authorList>
            <person name="Wang X."/>
        </authorList>
    </citation>
    <scope>NUCLEOTIDE SEQUENCE [LARGE SCALE GENOMIC DNA]</scope>
    <source>
        <strain evidence="8 9">W13A50</strain>
    </source>
</reference>
<gene>
    <name evidence="8" type="ORF">BF93_09745</name>
</gene>
<evidence type="ECO:0000256" key="2">
    <source>
        <dbReference type="ARBA" id="ARBA00022475"/>
    </source>
</evidence>
<keyword evidence="5 6" id="KW-0472">Membrane</keyword>
<evidence type="ECO:0000313" key="9">
    <source>
        <dbReference type="Proteomes" id="UP000023067"/>
    </source>
</evidence>
<name>Z9JMV1_9MICO</name>
<feature type="transmembrane region" description="Helical" evidence="6">
    <location>
        <begin position="649"/>
        <end position="672"/>
    </location>
</feature>
<dbReference type="Proteomes" id="UP000023067">
    <property type="component" value="Unassembled WGS sequence"/>
</dbReference>
<organism evidence="8 9">
    <name type="scientific">Brachybacterium phenoliresistens</name>
    <dbReference type="NCBI Taxonomy" id="396014"/>
    <lineage>
        <taxon>Bacteria</taxon>
        <taxon>Bacillati</taxon>
        <taxon>Actinomycetota</taxon>
        <taxon>Actinomycetes</taxon>
        <taxon>Micrococcales</taxon>
        <taxon>Dermabacteraceae</taxon>
        <taxon>Brachybacterium</taxon>
    </lineage>
</organism>
<keyword evidence="3 6" id="KW-0812">Transmembrane</keyword>
<feature type="transmembrane region" description="Helical" evidence="6">
    <location>
        <begin position="753"/>
        <end position="774"/>
    </location>
</feature>
<evidence type="ECO:0000256" key="6">
    <source>
        <dbReference type="SAM" id="Phobius"/>
    </source>
</evidence>
<dbReference type="AlphaFoldDB" id="Z9JMV1"/>
<dbReference type="PATRIC" id="fig|396014.3.peg.3447"/>
<protein>
    <recommendedName>
        <fullName evidence="7">ABC3 transporter permease C-terminal domain-containing protein</fullName>
    </recommendedName>
</protein>
<dbReference type="InterPro" id="IPR038766">
    <property type="entry name" value="Membrane_comp_ABC_pdt"/>
</dbReference>
<accession>Z9JMV1</accession>
<feature type="domain" description="ABC3 transporter permease C-terminal" evidence="7">
    <location>
        <begin position="259"/>
        <end position="365"/>
    </location>
</feature>
<comment type="subcellular location">
    <subcellularLocation>
        <location evidence="1">Cell membrane</location>
        <topology evidence="1">Multi-pass membrane protein</topology>
    </subcellularLocation>
</comment>
<comment type="caution">
    <text evidence="8">The sequence shown here is derived from an EMBL/GenBank/DDBJ whole genome shotgun (WGS) entry which is preliminary data.</text>
</comment>
<dbReference type="GO" id="GO:0005886">
    <property type="term" value="C:plasma membrane"/>
    <property type="evidence" value="ECO:0007669"/>
    <property type="project" value="TreeGrafter"/>
</dbReference>
<feature type="transmembrane region" description="Helical" evidence="6">
    <location>
        <begin position="252"/>
        <end position="276"/>
    </location>
</feature>
<dbReference type="STRING" id="396014.BF93_09745"/>
<proteinExistence type="predicted"/>
<evidence type="ECO:0000256" key="5">
    <source>
        <dbReference type="ARBA" id="ARBA00023136"/>
    </source>
</evidence>
<feature type="transmembrane region" description="Helical" evidence="6">
    <location>
        <begin position="344"/>
        <end position="365"/>
    </location>
</feature>
<keyword evidence="2" id="KW-1003">Cell membrane</keyword>
<dbReference type="HOGENOM" id="CLU_011038_0_0_11"/>
<feature type="transmembrane region" description="Helical" evidence="6">
    <location>
        <begin position="427"/>
        <end position="445"/>
    </location>
</feature>